<dbReference type="OrthoDB" id="9806005at2"/>
<organism evidence="2 3">
    <name type="scientific">Candidatus Borkfalkia ceftriaxoniphila</name>
    <dbReference type="NCBI Taxonomy" id="2508949"/>
    <lineage>
        <taxon>Bacteria</taxon>
        <taxon>Bacillati</taxon>
        <taxon>Bacillota</taxon>
        <taxon>Clostridia</taxon>
        <taxon>Christensenellales</taxon>
        <taxon>Christensenellaceae</taxon>
        <taxon>Candidatus Borkfalkia</taxon>
    </lineage>
</organism>
<evidence type="ECO:0000313" key="3">
    <source>
        <dbReference type="Proteomes" id="UP000291269"/>
    </source>
</evidence>
<dbReference type="InterPro" id="IPR039968">
    <property type="entry name" value="BcerS-like"/>
</dbReference>
<dbReference type="Proteomes" id="UP000291269">
    <property type="component" value="Unassembled WGS sequence"/>
</dbReference>
<protein>
    <submittedName>
        <fullName evidence="2">GNAT family N-acetyltransferase</fullName>
    </submittedName>
</protein>
<dbReference type="PANTHER" id="PTHR41368:SF1">
    <property type="entry name" value="PROTEIN YGHO"/>
    <property type="match status" value="1"/>
</dbReference>
<dbReference type="CDD" id="cd04301">
    <property type="entry name" value="NAT_SF"/>
    <property type="match status" value="1"/>
</dbReference>
<accession>A0A4Q2KEG0</accession>
<dbReference type="InterPro" id="IPR000182">
    <property type="entry name" value="GNAT_dom"/>
</dbReference>
<keyword evidence="3" id="KW-1185">Reference proteome</keyword>
<evidence type="ECO:0000313" key="2">
    <source>
        <dbReference type="EMBL" id="RXZ61882.1"/>
    </source>
</evidence>
<proteinExistence type="predicted"/>
<dbReference type="AlphaFoldDB" id="A0A4Q2KEG0"/>
<dbReference type="PANTHER" id="PTHR41368">
    <property type="entry name" value="PROTEIN YGHO"/>
    <property type="match status" value="1"/>
</dbReference>
<dbReference type="InterPro" id="IPR016181">
    <property type="entry name" value="Acyl_CoA_acyltransferase"/>
</dbReference>
<evidence type="ECO:0000259" key="1">
    <source>
        <dbReference type="Pfam" id="PF00583"/>
    </source>
</evidence>
<comment type="caution">
    <text evidence="2">The sequence shown here is derived from an EMBL/GenBank/DDBJ whole genome shotgun (WGS) entry which is preliminary data.</text>
</comment>
<keyword evidence="2" id="KW-0808">Transferase</keyword>
<dbReference type="Pfam" id="PF00583">
    <property type="entry name" value="Acetyltransf_1"/>
    <property type="match status" value="1"/>
</dbReference>
<dbReference type="EMBL" id="SDOZ01000002">
    <property type="protein sequence ID" value="RXZ61882.1"/>
    <property type="molecule type" value="Genomic_DNA"/>
</dbReference>
<gene>
    <name evidence="2" type="ORF">ESZ91_05705</name>
</gene>
<dbReference type="GO" id="GO:0016747">
    <property type="term" value="F:acyltransferase activity, transferring groups other than amino-acyl groups"/>
    <property type="evidence" value="ECO:0007669"/>
    <property type="project" value="InterPro"/>
</dbReference>
<sequence length="375" mass="43171">MIEIKQVGSKKDLKAFARFAVDVLYRDCKLYVPSLYADELSVLNPKKNFSLEHCEVRCFLAYKDGKIAGRIAGIVQNKYNEISGRKCIRFSRFDCIDDAEVAKALLAAVEAFGKEKGMDTMHGPWGFNDQDREGLLTYGFDRRATYVTNYNYEYYEKLVKDNGFTDESEWLEYDFTVPEEVDERISRISERIKEKLGVRDLAESMSMKKMVKEYGYEAIEMTNAAYASLDCYVPVEGREVENIFQQFVTIINPRYFSLLVNRDDEVVGMGVILPSVANALIKSRGRLFPFGIFRLLHAISRPDELEMALIAVRPDYQKLGVNSLMIARIMKNIIEDGIHKIESNPELVSNVAVQSQWTSLERRVIKRRKTFVKQI</sequence>
<dbReference type="RefSeq" id="WP_129224999.1">
    <property type="nucleotide sequence ID" value="NZ_SDOZ01000002.1"/>
</dbReference>
<reference evidence="2 3" key="1">
    <citation type="journal article" date="2019" name="Gut">
        <title>Antibiotics-induced monodominance of a novel gut bacterial order.</title>
        <authorList>
            <person name="Hildebrand F."/>
            <person name="Moitinho-Silva L."/>
            <person name="Blasche S."/>
            <person name="Jahn M.T."/>
            <person name="Gossmann T.I."/>
            <person name="Heuerta-Cepas J."/>
            <person name="Hercog R."/>
            <person name="Luetge M."/>
            <person name="Bahram M."/>
            <person name="Pryszlak A."/>
            <person name="Alves R.J."/>
            <person name="Waszak S.M."/>
            <person name="Zhu A."/>
            <person name="Ye L."/>
            <person name="Costea P.I."/>
            <person name="Aalvink S."/>
            <person name="Belzer C."/>
            <person name="Forslund S.K."/>
            <person name="Sunagawa S."/>
            <person name="Hentschel U."/>
            <person name="Merten C."/>
            <person name="Patil K.R."/>
            <person name="Benes V."/>
            <person name="Bork P."/>
        </authorList>
    </citation>
    <scope>NUCLEOTIDE SEQUENCE [LARGE SCALE GENOMIC DNA]</scope>
    <source>
        <strain evidence="2 3">HDS1380</strain>
    </source>
</reference>
<dbReference type="SUPFAM" id="SSF55729">
    <property type="entry name" value="Acyl-CoA N-acyltransferases (Nat)"/>
    <property type="match status" value="1"/>
</dbReference>
<dbReference type="Gene3D" id="3.40.630.30">
    <property type="match status" value="1"/>
</dbReference>
<name>A0A4Q2KEG0_9FIRM</name>
<feature type="domain" description="N-acetyltransferase" evidence="1">
    <location>
        <begin position="231"/>
        <end position="343"/>
    </location>
</feature>